<dbReference type="InterPro" id="IPR011055">
    <property type="entry name" value="Dup_hybrid_motif"/>
</dbReference>
<dbReference type="PANTHER" id="PTHR21666:SF270">
    <property type="entry name" value="MUREIN HYDROLASE ACTIVATOR ENVC"/>
    <property type="match status" value="1"/>
</dbReference>
<accession>A0ABY4BMD8</accession>
<dbReference type="CDD" id="cd12797">
    <property type="entry name" value="M23_peptidase"/>
    <property type="match status" value="1"/>
</dbReference>
<dbReference type="InterPro" id="IPR016047">
    <property type="entry name" value="M23ase_b-sheet_dom"/>
</dbReference>
<dbReference type="Gene3D" id="2.70.70.10">
    <property type="entry name" value="Glucose Permease (Domain IIA)"/>
    <property type="match status" value="1"/>
</dbReference>
<dbReference type="PANTHER" id="PTHR21666">
    <property type="entry name" value="PEPTIDASE-RELATED"/>
    <property type="match status" value="1"/>
</dbReference>
<sequence length="210" mass="24259">MIKDTLKILLNERSKREIKFFIPNLDVKKFNYSYFQALGDDNKIIKKNILALPFPKGKKYKIMQGNNGNFTHNTSYSRYAVDFDMKVGDTITSADDGFVVGVIKDYEFGKNDKKWENFSNFITVYHPQSGLFTQYAHLKKNGNLVKVGDFVKRNQPIGLSGETGYVSGAHLHFNVLIPERNKTLVSVPYYFENGIYSENIYKNQKIKNRK</sequence>
<reference evidence="2 3" key="1">
    <citation type="submission" date="2022-03" db="EMBL/GenBank/DDBJ databases">
        <title>Chryseobacterium sp. isolated from the Andong Sikhe.</title>
        <authorList>
            <person name="Won M."/>
            <person name="Kim S.-J."/>
            <person name="Kwon S.-W."/>
        </authorList>
    </citation>
    <scope>NUCLEOTIDE SEQUENCE [LARGE SCALE GENOMIC DNA]</scope>
    <source>
        <strain evidence="2 3">ADR-1</strain>
    </source>
</reference>
<dbReference type="Proteomes" id="UP000831068">
    <property type="component" value="Chromosome"/>
</dbReference>
<dbReference type="Pfam" id="PF01551">
    <property type="entry name" value="Peptidase_M23"/>
    <property type="match status" value="1"/>
</dbReference>
<dbReference type="EMBL" id="CP094529">
    <property type="protein sequence ID" value="UOE39407.1"/>
    <property type="molecule type" value="Genomic_DNA"/>
</dbReference>
<proteinExistence type="predicted"/>
<feature type="domain" description="M23ase beta-sheet core" evidence="1">
    <location>
        <begin position="79"/>
        <end position="176"/>
    </location>
</feature>
<gene>
    <name evidence="2" type="ORF">MTP08_06425</name>
</gene>
<protein>
    <submittedName>
        <fullName evidence="2">M23 family metallopeptidase</fullName>
    </submittedName>
</protein>
<dbReference type="RefSeq" id="WP_243577571.1">
    <property type="nucleotide sequence ID" value="NZ_CP094529.1"/>
</dbReference>
<evidence type="ECO:0000259" key="1">
    <source>
        <dbReference type="Pfam" id="PF01551"/>
    </source>
</evidence>
<dbReference type="InterPro" id="IPR050570">
    <property type="entry name" value="Cell_wall_metabolism_enzyme"/>
</dbReference>
<dbReference type="SUPFAM" id="SSF51261">
    <property type="entry name" value="Duplicated hybrid motif"/>
    <property type="match status" value="1"/>
</dbReference>
<evidence type="ECO:0000313" key="3">
    <source>
        <dbReference type="Proteomes" id="UP000831068"/>
    </source>
</evidence>
<keyword evidence="3" id="KW-1185">Reference proteome</keyword>
<evidence type="ECO:0000313" key="2">
    <source>
        <dbReference type="EMBL" id="UOE39407.1"/>
    </source>
</evidence>
<name>A0ABY4BMD8_9FLAO</name>
<organism evidence="2 3">
    <name type="scientific">Chryseobacterium oryzae</name>
    <dbReference type="NCBI Taxonomy" id="2929799"/>
    <lineage>
        <taxon>Bacteria</taxon>
        <taxon>Pseudomonadati</taxon>
        <taxon>Bacteroidota</taxon>
        <taxon>Flavobacteriia</taxon>
        <taxon>Flavobacteriales</taxon>
        <taxon>Weeksellaceae</taxon>
        <taxon>Chryseobacterium group</taxon>
        <taxon>Chryseobacterium</taxon>
    </lineage>
</organism>